<dbReference type="Pfam" id="PF00069">
    <property type="entry name" value="Pkinase"/>
    <property type="match status" value="1"/>
</dbReference>
<keyword evidence="2 3" id="KW-0067">ATP-binding</keyword>
<evidence type="ECO:0000256" key="3">
    <source>
        <dbReference type="PROSITE-ProRule" id="PRU10141"/>
    </source>
</evidence>
<protein>
    <submittedName>
        <fullName evidence="5">Kinase-like protein</fullName>
    </submittedName>
</protein>
<dbReference type="PROSITE" id="PS50011">
    <property type="entry name" value="PROTEIN_KINASE_DOM"/>
    <property type="match status" value="1"/>
</dbReference>
<evidence type="ECO:0000259" key="4">
    <source>
        <dbReference type="PROSITE" id="PS50011"/>
    </source>
</evidence>
<gene>
    <name evidence="5" type="ORF">F8M41_024143</name>
</gene>
<dbReference type="PIRSF" id="PIRSF000654">
    <property type="entry name" value="Integrin-linked_kinase"/>
    <property type="match status" value="1"/>
</dbReference>
<keyword evidence="6" id="KW-1185">Reference proteome</keyword>
<dbReference type="SUPFAM" id="SSF56112">
    <property type="entry name" value="Protein kinase-like (PK-like)"/>
    <property type="match status" value="1"/>
</dbReference>
<keyword evidence="1 3" id="KW-0547">Nucleotide-binding</keyword>
<organism evidence="5 6">
    <name type="scientific">Gigaspora margarita</name>
    <dbReference type="NCBI Taxonomy" id="4874"/>
    <lineage>
        <taxon>Eukaryota</taxon>
        <taxon>Fungi</taxon>
        <taxon>Fungi incertae sedis</taxon>
        <taxon>Mucoromycota</taxon>
        <taxon>Glomeromycotina</taxon>
        <taxon>Glomeromycetes</taxon>
        <taxon>Diversisporales</taxon>
        <taxon>Gigasporaceae</taxon>
        <taxon>Gigaspora</taxon>
    </lineage>
</organism>
<evidence type="ECO:0000256" key="2">
    <source>
        <dbReference type="ARBA" id="ARBA00022840"/>
    </source>
</evidence>
<keyword evidence="5" id="KW-0808">Transferase</keyword>
<accession>A0A8H4ET72</accession>
<dbReference type="InterPro" id="IPR011009">
    <property type="entry name" value="Kinase-like_dom_sf"/>
</dbReference>
<comment type="caution">
    <text evidence="5">The sequence shown here is derived from an EMBL/GenBank/DDBJ whole genome shotgun (WGS) entry which is preliminary data.</text>
</comment>
<feature type="binding site" evidence="3">
    <location>
        <position position="55"/>
    </location>
    <ligand>
        <name>ATP</name>
        <dbReference type="ChEBI" id="CHEBI:30616"/>
    </ligand>
</feature>
<dbReference type="Gene3D" id="1.10.510.10">
    <property type="entry name" value="Transferase(Phosphotransferase) domain 1"/>
    <property type="match status" value="1"/>
</dbReference>
<dbReference type="Proteomes" id="UP000439903">
    <property type="component" value="Unassembled WGS sequence"/>
</dbReference>
<dbReference type="PROSITE" id="PS00107">
    <property type="entry name" value="PROTEIN_KINASE_ATP"/>
    <property type="match status" value="1"/>
</dbReference>
<dbReference type="GO" id="GO:0004672">
    <property type="term" value="F:protein kinase activity"/>
    <property type="evidence" value="ECO:0007669"/>
    <property type="project" value="InterPro"/>
</dbReference>
<evidence type="ECO:0000313" key="6">
    <source>
        <dbReference type="Proteomes" id="UP000439903"/>
    </source>
</evidence>
<evidence type="ECO:0000256" key="1">
    <source>
        <dbReference type="ARBA" id="ARBA00022741"/>
    </source>
</evidence>
<dbReference type="InterPro" id="IPR017441">
    <property type="entry name" value="Protein_kinase_ATP_BS"/>
</dbReference>
<evidence type="ECO:0000313" key="5">
    <source>
        <dbReference type="EMBL" id="KAF0550658.1"/>
    </source>
</evidence>
<dbReference type="GO" id="GO:0005524">
    <property type="term" value="F:ATP binding"/>
    <property type="evidence" value="ECO:0007669"/>
    <property type="project" value="UniProtKB-UniRule"/>
</dbReference>
<dbReference type="InterPro" id="IPR000719">
    <property type="entry name" value="Prot_kinase_dom"/>
</dbReference>
<dbReference type="PANTHER" id="PTHR46008:SF2">
    <property type="entry name" value="LEAF RUST 10 DISEASE-RESISTANCE LOCUS RECEPTOR-LIKE PROTEIN KINASE-LIKE 1.4"/>
    <property type="match status" value="1"/>
</dbReference>
<name>A0A8H4ET72_GIGMA</name>
<dbReference type="PANTHER" id="PTHR46008">
    <property type="entry name" value="LEAF RUST 10 DISEASE-RESISTANCE LOCUS RECEPTOR-LIKE PROTEIN KINASE-LIKE 1.4"/>
    <property type="match status" value="1"/>
</dbReference>
<proteinExistence type="predicted"/>
<reference evidence="5 6" key="1">
    <citation type="journal article" date="2019" name="Environ. Microbiol.">
        <title>At the nexus of three kingdoms: the genome of the mycorrhizal fungus Gigaspora margarita provides insights into plant, endobacterial and fungal interactions.</title>
        <authorList>
            <person name="Venice F."/>
            <person name="Ghignone S."/>
            <person name="Salvioli di Fossalunga A."/>
            <person name="Amselem J."/>
            <person name="Novero M."/>
            <person name="Xianan X."/>
            <person name="Sedzielewska Toro K."/>
            <person name="Morin E."/>
            <person name="Lipzen A."/>
            <person name="Grigoriev I.V."/>
            <person name="Henrissat B."/>
            <person name="Martin F.M."/>
            <person name="Bonfante P."/>
        </authorList>
    </citation>
    <scope>NUCLEOTIDE SEQUENCE [LARGE SCALE GENOMIC DNA]</scope>
    <source>
        <strain evidence="5 6">BEG34</strain>
    </source>
</reference>
<dbReference type="AlphaFoldDB" id="A0A8H4ET72"/>
<dbReference type="OrthoDB" id="10261027at2759"/>
<dbReference type="EMBL" id="WTPW01000082">
    <property type="protein sequence ID" value="KAF0550658.1"/>
    <property type="molecule type" value="Genomic_DNA"/>
</dbReference>
<feature type="domain" description="Protein kinase" evidence="4">
    <location>
        <begin position="26"/>
        <end position="219"/>
    </location>
</feature>
<sequence length="219" mass="25312">MEKTPVEWLEKTISDGHINYLEFDRFTEPTEIGSGGFGKVFKYEWKDSYLTVALKCLKVNISIDEKAIKGFINELKLLRKVYYHPNIITFYGITKDSSGYYNIVLQYANEGTLREYLKANFTELQWTDKLHIATGITHGLLFLHENNIIHRDLHSNNILIHQKQPKIADFGLSKRITEMSVTSNSIIHGMPAYIDPKCFIDPTYKRNKKSDIYSLGTNP</sequence>
<keyword evidence="5" id="KW-0418">Kinase</keyword>